<dbReference type="Gene3D" id="1.25.10.10">
    <property type="entry name" value="Leucine-rich Repeat Variant"/>
    <property type="match status" value="2"/>
</dbReference>
<evidence type="ECO:0000313" key="5">
    <source>
        <dbReference type="Proteomes" id="UP001233999"/>
    </source>
</evidence>
<evidence type="ECO:0000256" key="2">
    <source>
        <dbReference type="PROSITE-ProRule" id="PRU00103"/>
    </source>
</evidence>
<dbReference type="Proteomes" id="UP001233999">
    <property type="component" value="Unassembled WGS sequence"/>
</dbReference>
<dbReference type="PROSITE" id="PS50077">
    <property type="entry name" value="HEAT_REPEAT"/>
    <property type="match status" value="3"/>
</dbReference>
<evidence type="ECO:0008006" key="6">
    <source>
        <dbReference type="Google" id="ProtNLM"/>
    </source>
</evidence>
<evidence type="ECO:0000256" key="1">
    <source>
        <dbReference type="ARBA" id="ARBA00022737"/>
    </source>
</evidence>
<reference evidence="4" key="1">
    <citation type="journal article" date="2023" name="IScience">
        <title>Live-bearing cockroach genome reveals convergent evolutionary mechanisms linked to viviparity in insects and beyond.</title>
        <authorList>
            <person name="Fouks B."/>
            <person name="Harrison M.C."/>
            <person name="Mikhailova A.A."/>
            <person name="Marchal E."/>
            <person name="English S."/>
            <person name="Carruthers M."/>
            <person name="Jennings E.C."/>
            <person name="Chiamaka E.L."/>
            <person name="Frigard R.A."/>
            <person name="Pippel M."/>
            <person name="Attardo G.M."/>
            <person name="Benoit J.B."/>
            <person name="Bornberg-Bauer E."/>
            <person name="Tobe S.S."/>
        </authorList>
    </citation>
    <scope>NUCLEOTIDE SEQUENCE</scope>
    <source>
        <strain evidence="4">Stay&amp;Tobe</strain>
    </source>
</reference>
<dbReference type="InterPro" id="IPR051023">
    <property type="entry name" value="PP2A_Regulatory_Subunit_A"/>
</dbReference>
<proteinExistence type="predicted"/>
<feature type="repeat" description="HEAT" evidence="2">
    <location>
        <begin position="495"/>
        <end position="533"/>
    </location>
</feature>
<gene>
    <name evidence="4" type="ORF">L9F63_021201</name>
</gene>
<name>A0AAD7ZQT5_DIPPU</name>
<feature type="non-terminal residue" evidence="4">
    <location>
        <position position="1"/>
    </location>
</feature>
<dbReference type="GO" id="GO:0005737">
    <property type="term" value="C:cytoplasm"/>
    <property type="evidence" value="ECO:0007669"/>
    <property type="project" value="TreeGrafter"/>
</dbReference>
<dbReference type="InterPro" id="IPR021133">
    <property type="entry name" value="HEAT_type_2"/>
</dbReference>
<sequence length="725" mass="82594">LPRFVDLCEDEIWGVRKACAETFMSVSCACTLPMRKQSLAPLFANLLIDQSRWVRISAFQTLGPFISTFADPSITGLSYNQEGELVITTPGFEFRLNRNHMSENECPRIFSENPNSIIFREYYSDNKMDENTSYCNDSIEQQESNKPEVLSETSEVSSVELCESAHDERTLDDKEVDERVHDERTLDDKEVDERVHDERTLDDKELGESVHDERTLDDKESTKSVEEISENDSSSIISENAQRHIELSEFKSVNENQQLRVTESKGQFHIHVENSAPSGPDSFNTFQYWRVPIPELEVDISLAETGKPTAVHVKAKVVDESNQRTYASELNVEMEIETELDNLSSRLEERCLQKTVEEKPIHARICTSSISVMTDTGKTGAENKTVVASNVQKSVMWSPSGEIKAVMKKTENKVIGSESSWDYLGETTEQWDKQQRDAKAVQVNQDIVPQQLIDHFVSMTHPSQAHNINNEITHHCAYSIPAVALTLGRENWALLKDAYIALASDMQWKVRRTVASSIHELAVILGEDIATKDLVPIFNGFIKDLDEVRIGALKHLAEFLKLIRPQDRNSYLPRLSEFLLTDNEWNWRYREELAEQLLEVVSLFAPEDARKHLTPIAISLLLDKVAAVRQVALSLVTELVRHVSSEPNLLRNVLSELAEWFAHSKRWNRRQTFALLCSHLISKHVLPDEVFANDILPHLLDLSWDSVPNVRLSVARTISTNVMRQ</sequence>
<dbReference type="AlphaFoldDB" id="A0AAD7ZQT5"/>
<organism evidence="4 5">
    <name type="scientific">Diploptera punctata</name>
    <name type="common">Pacific beetle cockroach</name>
    <dbReference type="NCBI Taxonomy" id="6984"/>
    <lineage>
        <taxon>Eukaryota</taxon>
        <taxon>Metazoa</taxon>
        <taxon>Ecdysozoa</taxon>
        <taxon>Arthropoda</taxon>
        <taxon>Hexapoda</taxon>
        <taxon>Insecta</taxon>
        <taxon>Pterygota</taxon>
        <taxon>Neoptera</taxon>
        <taxon>Polyneoptera</taxon>
        <taxon>Dictyoptera</taxon>
        <taxon>Blattodea</taxon>
        <taxon>Blaberoidea</taxon>
        <taxon>Blaberidae</taxon>
        <taxon>Diplopterinae</taxon>
        <taxon>Diploptera</taxon>
    </lineage>
</organism>
<evidence type="ECO:0000256" key="3">
    <source>
        <dbReference type="SAM" id="MobiDB-lite"/>
    </source>
</evidence>
<dbReference type="GO" id="GO:0019888">
    <property type="term" value="F:protein phosphatase regulator activity"/>
    <property type="evidence" value="ECO:0007669"/>
    <property type="project" value="TreeGrafter"/>
</dbReference>
<accession>A0AAD7ZQT5</accession>
<dbReference type="PANTHER" id="PTHR10648:SF1">
    <property type="entry name" value="SERINE_THREONINE-PROTEIN PHOSPHATASE 4 REGULATORY SUBUNIT 1"/>
    <property type="match status" value="1"/>
</dbReference>
<feature type="non-terminal residue" evidence="4">
    <location>
        <position position="725"/>
    </location>
</feature>
<feature type="repeat" description="HEAT" evidence="2">
    <location>
        <begin position="39"/>
        <end position="77"/>
    </location>
</feature>
<feature type="repeat" description="HEAT" evidence="2">
    <location>
        <begin position="695"/>
        <end position="725"/>
    </location>
</feature>
<comment type="caution">
    <text evidence="4">The sequence shown here is derived from an EMBL/GenBank/DDBJ whole genome shotgun (WGS) entry which is preliminary data.</text>
</comment>
<dbReference type="SUPFAM" id="SSF48371">
    <property type="entry name" value="ARM repeat"/>
    <property type="match status" value="1"/>
</dbReference>
<keyword evidence="1" id="KW-0677">Repeat</keyword>
<feature type="region of interest" description="Disordered" evidence="3">
    <location>
        <begin position="168"/>
        <end position="235"/>
    </location>
</feature>
<dbReference type="InterPro" id="IPR016024">
    <property type="entry name" value="ARM-type_fold"/>
</dbReference>
<dbReference type="PANTHER" id="PTHR10648">
    <property type="entry name" value="SERINE/THREONINE-PROTEIN PHOSPHATASE PP2A 65 KDA REGULATORY SUBUNIT"/>
    <property type="match status" value="1"/>
</dbReference>
<protein>
    <recommendedName>
        <fullName evidence="6">Serine/threonine-protein phosphatase 4 regulatory subunit 1</fullName>
    </recommendedName>
</protein>
<feature type="compositionally biased region" description="Basic and acidic residues" evidence="3">
    <location>
        <begin position="168"/>
        <end position="226"/>
    </location>
</feature>
<keyword evidence="5" id="KW-1185">Reference proteome</keyword>
<dbReference type="InterPro" id="IPR011989">
    <property type="entry name" value="ARM-like"/>
</dbReference>
<dbReference type="EMBL" id="JASPKZ010007405">
    <property type="protein sequence ID" value="KAJ9584447.1"/>
    <property type="molecule type" value="Genomic_DNA"/>
</dbReference>
<evidence type="ECO:0000313" key="4">
    <source>
        <dbReference type="EMBL" id="KAJ9584447.1"/>
    </source>
</evidence>
<reference evidence="4" key="2">
    <citation type="submission" date="2023-05" db="EMBL/GenBank/DDBJ databases">
        <authorList>
            <person name="Fouks B."/>
        </authorList>
    </citation>
    <scope>NUCLEOTIDE SEQUENCE</scope>
    <source>
        <strain evidence="4">Stay&amp;Tobe</strain>
        <tissue evidence="4">Testes</tissue>
    </source>
</reference>